<gene>
    <name evidence="10" type="ORF">FC69_GL001273</name>
</gene>
<dbReference type="PROSITE" id="PS51480">
    <property type="entry name" value="DHAL"/>
    <property type="match status" value="1"/>
</dbReference>
<dbReference type="AlphaFoldDB" id="A0A0R1S3A1"/>
<dbReference type="Pfam" id="PF02734">
    <property type="entry name" value="Dak2"/>
    <property type="match status" value="1"/>
</dbReference>
<dbReference type="NCBIfam" id="TIGR02365">
    <property type="entry name" value="dha_L_ycgS"/>
    <property type="match status" value="1"/>
</dbReference>
<dbReference type="GO" id="GO:0019563">
    <property type="term" value="P:glycerol catabolic process"/>
    <property type="evidence" value="ECO:0007669"/>
    <property type="project" value="TreeGrafter"/>
</dbReference>
<dbReference type="GO" id="GO:0005829">
    <property type="term" value="C:cytosol"/>
    <property type="evidence" value="ECO:0007669"/>
    <property type="project" value="TreeGrafter"/>
</dbReference>
<dbReference type="PANTHER" id="PTHR28629">
    <property type="entry name" value="TRIOKINASE/FMN CYCLASE"/>
    <property type="match status" value="1"/>
</dbReference>
<dbReference type="InterPro" id="IPR050861">
    <property type="entry name" value="Dihydroxyacetone_Kinase"/>
</dbReference>
<dbReference type="InterPro" id="IPR012737">
    <property type="entry name" value="DhaK_L_YcgS"/>
</dbReference>
<dbReference type="Proteomes" id="UP000051264">
    <property type="component" value="Unassembled WGS sequence"/>
</dbReference>
<dbReference type="eggNOG" id="COG1461">
    <property type="taxonomic scope" value="Bacteria"/>
</dbReference>
<dbReference type="PANTHER" id="PTHR28629:SF4">
    <property type="entry name" value="TRIOKINASE_FMN CYCLASE"/>
    <property type="match status" value="1"/>
</dbReference>
<evidence type="ECO:0000256" key="6">
    <source>
        <dbReference type="ARBA" id="ARBA00022798"/>
    </source>
</evidence>
<comment type="catalytic activity">
    <reaction evidence="1">
        <text>dihydroxyacetone + phosphoenolpyruvate = dihydroxyacetone phosphate + pyruvate</text>
        <dbReference type="Rhea" id="RHEA:18381"/>
        <dbReference type="ChEBI" id="CHEBI:15361"/>
        <dbReference type="ChEBI" id="CHEBI:16016"/>
        <dbReference type="ChEBI" id="CHEBI:57642"/>
        <dbReference type="ChEBI" id="CHEBI:58702"/>
        <dbReference type="EC" id="2.7.1.121"/>
    </reaction>
</comment>
<evidence type="ECO:0000256" key="5">
    <source>
        <dbReference type="ARBA" id="ARBA00022777"/>
    </source>
</evidence>
<name>A0A0R1S3A1_9LACO</name>
<dbReference type="InterPro" id="IPR004007">
    <property type="entry name" value="DhaL_dom"/>
</dbReference>
<dbReference type="FunFam" id="1.25.40.340:FF:000002">
    <property type="entry name" value="Dihydroxyacetone kinase, L subunit"/>
    <property type="match status" value="1"/>
</dbReference>
<sequence length="203" mass="20962">MAGKGASAMLTVENTLEWLALFNQAIQTNQAQLSALDTPIGDGDHGHNMARGMTAVTEVLADKAPTDVPAILKLTAMNLITKVGGAAGPLYGTAFLEMAKKSAETLEIAPLLSAGLAGVEKRGHATVGEKTLIDVWQPVIAQLEQGPLTAEAVTTAVEATAALRATKGRASYLGERSIGHVDPGAASSGYLFTTMLEAGINHD</sequence>
<dbReference type="SMART" id="SM01120">
    <property type="entry name" value="Dak2"/>
    <property type="match status" value="1"/>
</dbReference>
<dbReference type="InterPro" id="IPR036117">
    <property type="entry name" value="DhaL_dom_sf"/>
</dbReference>
<evidence type="ECO:0000256" key="1">
    <source>
        <dbReference type="ARBA" id="ARBA00001113"/>
    </source>
</evidence>
<organism evidence="10 11">
    <name type="scientific">Latilactobacillus fuchuensis DSM 14340 = JCM 11249</name>
    <dbReference type="NCBI Taxonomy" id="1423747"/>
    <lineage>
        <taxon>Bacteria</taxon>
        <taxon>Bacillati</taxon>
        <taxon>Bacillota</taxon>
        <taxon>Bacilli</taxon>
        <taxon>Lactobacillales</taxon>
        <taxon>Lactobacillaceae</taxon>
        <taxon>Latilactobacillus</taxon>
    </lineage>
</organism>
<dbReference type="EMBL" id="AZEX01000035">
    <property type="protein sequence ID" value="KRL60837.1"/>
    <property type="molecule type" value="Genomic_DNA"/>
</dbReference>
<dbReference type="SUPFAM" id="SSF101473">
    <property type="entry name" value="DhaL-like"/>
    <property type="match status" value="1"/>
</dbReference>
<evidence type="ECO:0000256" key="4">
    <source>
        <dbReference type="ARBA" id="ARBA00022679"/>
    </source>
</evidence>
<dbReference type="PATRIC" id="fig|1423747.3.peg.1299"/>
<keyword evidence="4" id="KW-0808">Transferase</keyword>
<evidence type="ECO:0000256" key="7">
    <source>
        <dbReference type="ARBA" id="ARBA00046577"/>
    </source>
</evidence>
<feature type="domain" description="DhaL" evidence="9">
    <location>
        <begin position="13"/>
        <end position="197"/>
    </location>
</feature>
<evidence type="ECO:0000256" key="2">
    <source>
        <dbReference type="ARBA" id="ARBA00004745"/>
    </source>
</evidence>
<evidence type="ECO:0000256" key="8">
    <source>
        <dbReference type="ARBA" id="ARBA00055771"/>
    </source>
</evidence>
<evidence type="ECO:0000256" key="3">
    <source>
        <dbReference type="ARBA" id="ARBA00012095"/>
    </source>
</evidence>
<evidence type="ECO:0000259" key="9">
    <source>
        <dbReference type="PROSITE" id="PS51480"/>
    </source>
</evidence>
<dbReference type="EC" id="2.7.1.121" evidence="3"/>
<comment type="pathway">
    <text evidence="2">Polyol metabolism; glycerol degradation.</text>
</comment>
<proteinExistence type="predicted"/>
<comment type="subunit">
    <text evidence="7">Homodimer. The dihydroxyacetone kinase complex is composed of a homodimer of DhaM, a homodimer of DhaK and the subunit DhaL.</text>
</comment>
<reference evidence="10 11" key="1">
    <citation type="journal article" date="2015" name="Genome Announc.">
        <title>Expanding the biotechnology potential of lactobacilli through comparative genomics of 213 strains and associated genera.</title>
        <authorList>
            <person name="Sun Z."/>
            <person name="Harris H.M."/>
            <person name="McCann A."/>
            <person name="Guo C."/>
            <person name="Argimon S."/>
            <person name="Zhang W."/>
            <person name="Yang X."/>
            <person name="Jeffery I.B."/>
            <person name="Cooney J.C."/>
            <person name="Kagawa T.F."/>
            <person name="Liu W."/>
            <person name="Song Y."/>
            <person name="Salvetti E."/>
            <person name="Wrobel A."/>
            <person name="Rasinkangas P."/>
            <person name="Parkhill J."/>
            <person name="Rea M.C."/>
            <person name="O'Sullivan O."/>
            <person name="Ritari J."/>
            <person name="Douillard F.P."/>
            <person name="Paul Ross R."/>
            <person name="Yang R."/>
            <person name="Briner A.E."/>
            <person name="Felis G.E."/>
            <person name="de Vos W.M."/>
            <person name="Barrangou R."/>
            <person name="Klaenhammer T.R."/>
            <person name="Caufield P.W."/>
            <person name="Cui Y."/>
            <person name="Zhang H."/>
            <person name="O'Toole P.W."/>
        </authorList>
    </citation>
    <scope>NUCLEOTIDE SEQUENCE [LARGE SCALE GENOMIC DNA]</scope>
    <source>
        <strain evidence="10 11">DSM 14340</strain>
    </source>
</reference>
<dbReference type="GO" id="GO:0047324">
    <property type="term" value="F:phosphoenolpyruvate-glycerone phosphotransferase activity"/>
    <property type="evidence" value="ECO:0007669"/>
    <property type="project" value="UniProtKB-EC"/>
</dbReference>
<evidence type="ECO:0000313" key="10">
    <source>
        <dbReference type="EMBL" id="KRL60837.1"/>
    </source>
</evidence>
<comment type="function">
    <text evidence="8">ADP-binding subunit of the dihydroxyacetone kinase, which is responsible for the phosphoenolpyruvate (PEP)-dependent phosphorylation of dihydroxyacetone. DhaL-ADP is converted to DhaL-ATP via a phosphoryl group transfer from DhaM and transmits it to dihydroxyacetone binds to DhaK.</text>
</comment>
<dbReference type="GO" id="GO:0004371">
    <property type="term" value="F:glycerone kinase activity"/>
    <property type="evidence" value="ECO:0007669"/>
    <property type="project" value="InterPro"/>
</dbReference>
<keyword evidence="5 10" id="KW-0418">Kinase</keyword>
<evidence type="ECO:0000313" key="11">
    <source>
        <dbReference type="Proteomes" id="UP000051264"/>
    </source>
</evidence>
<dbReference type="Gene3D" id="1.25.40.340">
    <property type="match status" value="1"/>
</dbReference>
<accession>A0A0R1S3A1</accession>
<dbReference type="STRING" id="1423747.FC69_GL001273"/>
<comment type="caution">
    <text evidence="10">The sequence shown here is derived from an EMBL/GenBank/DDBJ whole genome shotgun (WGS) entry which is preliminary data.</text>
</comment>
<protein>
    <recommendedName>
        <fullName evidence="3">phosphoenolpyruvate--glycerone phosphotransferase</fullName>
        <ecNumber evidence="3">2.7.1.121</ecNumber>
    </recommendedName>
</protein>
<keyword evidence="6" id="KW-0319">Glycerol metabolism</keyword>